<dbReference type="AlphaFoldDB" id="A0A2H6K7C3"/>
<dbReference type="Pfam" id="PF08373">
    <property type="entry name" value="RAP"/>
    <property type="match status" value="1"/>
</dbReference>
<proteinExistence type="predicted"/>
<sequence>MSRDDDAAKEDEATEQPSMPRNVETENGTTTGMHKQSMMGNRIVRRSRSRRILGKPKTVADVIRRRMIPQPPSLRETDRLIARKPWKRMGIPSIIKQERQKIEETDAFLDEYFHSYLIKKGTDAGLRCGVKTVDAKLFQNSQNSSQKGSSSGDVNRTPTYKYDADELLQIWNTKGGHFYTSMPKTVAMLQIVRRIAVDSKADVEMIKRIRDHVCFKRIVGSVVRHMKYLTRIELPSHLKNYPKLMKMVPKFNNEQMVTIFTVLAYFRFSNEKVLDAMLQYSKPYKEFTPEEMRSVIISCIKMGADASQIVGDYVDKLKAEIMQPVQPKGSPQQEMDLYLDVLRICSQTDHMDNELFKHIAQFVMQQEQMPVETAIGAACLFAEVHHIDEELYQHLYSMMTNNIDAIRGKNVVTKLVTGLAMCHSKPPKKLVDHLANSVLKDIKTYSLVELTATLRNLALMDSYNDALCDKVFNLELFTNPPSVKVLQQINLKLNQKKTVYAAYLHPTATSTLNVVFGNAYQAYLGYQLLGKTQNKFELPKEAVGKLKDIYTASAKNWTFGSSSFHIQVLDLLKEAFGIESEIEHITSDGLLVDIAILPSSLAKFTEQIGAKDFLKDKKCAIEVHGPFHYLQKSTDLFPPPLNNTTVFKERLLRAQGWDVAHLHYWSLVPW</sequence>
<protein>
    <submittedName>
        <fullName evidence="3">RAP, putative</fullName>
    </submittedName>
</protein>
<evidence type="ECO:0000313" key="4">
    <source>
        <dbReference type="Proteomes" id="UP000236319"/>
    </source>
</evidence>
<dbReference type="OrthoDB" id="364598at2759"/>
<accession>A0A2H6K7C3</accession>
<evidence type="ECO:0000256" key="1">
    <source>
        <dbReference type="SAM" id="MobiDB-lite"/>
    </source>
</evidence>
<dbReference type="InterPro" id="IPR013584">
    <property type="entry name" value="RAP"/>
</dbReference>
<keyword evidence="4" id="KW-1185">Reference proteome</keyword>
<evidence type="ECO:0000259" key="2">
    <source>
        <dbReference type="PROSITE" id="PS51286"/>
    </source>
</evidence>
<feature type="domain" description="RAP" evidence="2">
    <location>
        <begin position="619"/>
        <end position="670"/>
    </location>
</feature>
<organism evidence="3 4">
    <name type="scientific">Babesia ovata</name>
    <dbReference type="NCBI Taxonomy" id="189622"/>
    <lineage>
        <taxon>Eukaryota</taxon>
        <taxon>Sar</taxon>
        <taxon>Alveolata</taxon>
        <taxon>Apicomplexa</taxon>
        <taxon>Aconoidasida</taxon>
        <taxon>Piroplasmida</taxon>
        <taxon>Babesiidae</taxon>
        <taxon>Babesia</taxon>
    </lineage>
</organism>
<dbReference type="RefSeq" id="XP_028865128.1">
    <property type="nucleotide sequence ID" value="XM_029009295.1"/>
</dbReference>
<dbReference type="VEuPathDB" id="PiroplasmaDB:BOVATA_003780"/>
<name>A0A2H6K7C3_9APIC</name>
<dbReference type="EMBL" id="BDSA01000001">
    <property type="protein sequence ID" value="GBE58885.1"/>
    <property type="molecule type" value="Genomic_DNA"/>
</dbReference>
<dbReference type="GeneID" id="39872655"/>
<reference evidence="3 4" key="1">
    <citation type="journal article" date="2017" name="BMC Genomics">
        <title>Whole-genome assembly of Babesia ovata and comparative genomics between closely related pathogens.</title>
        <authorList>
            <person name="Yamagishi J."/>
            <person name="Asada M."/>
            <person name="Hakimi H."/>
            <person name="Tanaka T.Q."/>
            <person name="Sugimoto C."/>
            <person name="Kawazu S."/>
        </authorList>
    </citation>
    <scope>NUCLEOTIDE SEQUENCE [LARGE SCALE GENOMIC DNA]</scope>
    <source>
        <strain evidence="3 4">Miyake</strain>
    </source>
</reference>
<dbReference type="PROSITE" id="PS51286">
    <property type="entry name" value="RAP"/>
    <property type="match status" value="1"/>
</dbReference>
<comment type="caution">
    <text evidence="3">The sequence shown here is derived from an EMBL/GenBank/DDBJ whole genome shotgun (WGS) entry which is preliminary data.</text>
</comment>
<feature type="compositionally biased region" description="Polar residues" evidence="1">
    <location>
        <begin position="25"/>
        <end position="34"/>
    </location>
</feature>
<dbReference type="Proteomes" id="UP000236319">
    <property type="component" value="Unassembled WGS sequence"/>
</dbReference>
<gene>
    <name evidence="3" type="ORF">BOVATA_003780</name>
</gene>
<feature type="region of interest" description="Disordered" evidence="1">
    <location>
        <begin position="1"/>
        <end position="41"/>
    </location>
</feature>
<evidence type="ECO:0000313" key="3">
    <source>
        <dbReference type="EMBL" id="GBE58885.1"/>
    </source>
</evidence>